<evidence type="ECO:0000256" key="1">
    <source>
        <dbReference type="SAM" id="SignalP"/>
    </source>
</evidence>
<sequence length="282" mass="28739">MKLRIKNALLLAAATAAVLAAPAAAQAEPTVAGGGKDHGPAAVGLTADQRLVGFQIDGPRRLRPIGAITGLVGDTRIVGIDYRIQDRLLYGVGDQGGVYTFADAVATKVSQLTVALTGTAHGVDFNPAADRLRVVGDTGQNLRHDLATDTTTADTDLTYPPAVTPALGVTAAAYTNNDLDPATGTTLYDLDTALDQTVIQSPANAGLLAPVGALGVDAATEAGFDIYSPVADGVVVGARGYATLSVGGTYHLYRVNLFTGAARDLGAFRGGEQVTDLAVKLA</sequence>
<protein>
    <recommendedName>
        <fullName evidence="2">DUF4394 domain-containing protein</fullName>
    </recommendedName>
</protein>
<accession>A0A8J3PD52</accession>
<dbReference type="InterPro" id="IPR025507">
    <property type="entry name" value="DUF4394"/>
</dbReference>
<dbReference type="Pfam" id="PF14339">
    <property type="entry name" value="DUF4394"/>
    <property type="match status" value="1"/>
</dbReference>
<reference evidence="3" key="1">
    <citation type="submission" date="2021-01" db="EMBL/GenBank/DDBJ databases">
        <title>Whole genome shotgun sequence of Catellatospora methionotrophica NBRC 14553.</title>
        <authorList>
            <person name="Komaki H."/>
            <person name="Tamura T."/>
        </authorList>
    </citation>
    <scope>NUCLEOTIDE SEQUENCE</scope>
    <source>
        <strain evidence="3">NBRC 14553</strain>
    </source>
</reference>
<dbReference type="AlphaFoldDB" id="A0A8J3PD52"/>
<organism evidence="3 4">
    <name type="scientific">Catellatospora methionotrophica</name>
    <dbReference type="NCBI Taxonomy" id="121620"/>
    <lineage>
        <taxon>Bacteria</taxon>
        <taxon>Bacillati</taxon>
        <taxon>Actinomycetota</taxon>
        <taxon>Actinomycetes</taxon>
        <taxon>Micromonosporales</taxon>
        <taxon>Micromonosporaceae</taxon>
        <taxon>Catellatospora</taxon>
    </lineage>
</organism>
<keyword evidence="4" id="KW-1185">Reference proteome</keyword>
<feature type="signal peptide" evidence="1">
    <location>
        <begin position="1"/>
        <end position="27"/>
    </location>
</feature>
<dbReference type="Proteomes" id="UP000660339">
    <property type="component" value="Unassembled WGS sequence"/>
</dbReference>
<dbReference type="RefSeq" id="WP_166380404.1">
    <property type="nucleotide sequence ID" value="NZ_BAAATT010000011.1"/>
</dbReference>
<dbReference type="EMBL" id="BONJ01000001">
    <property type="protein sequence ID" value="GIG12033.1"/>
    <property type="molecule type" value="Genomic_DNA"/>
</dbReference>
<evidence type="ECO:0000313" key="3">
    <source>
        <dbReference type="EMBL" id="GIG12033.1"/>
    </source>
</evidence>
<proteinExistence type="predicted"/>
<comment type="caution">
    <text evidence="3">The sequence shown here is derived from an EMBL/GenBank/DDBJ whole genome shotgun (WGS) entry which is preliminary data.</text>
</comment>
<feature type="chain" id="PRO_5035231796" description="DUF4394 domain-containing protein" evidence="1">
    <location>
        <begin position="28"/>
        <end position="282"/>
    </location>
</feature>
<gene>
    <name evidence="3" type="ORF">Cme02nite_03650</name>
</gene>
<name>A0A8J3PD52_9ACTN</name>
<keyword evidence="1" id="KW-0732">Signal</keyword>
<evidence type="ECO:0000313" key="4">
    <source>
        <dbReference type="Proteomes" id="UP000660339"/>
    </source>
</evidence>
<evidence type="ECO:0000259" key="2">
    <source>
        <dbReference type="Pfam" id="PF14339"/>
    </source>
</evidence>
<feature type="domain" description="DUF4394" evidence="2">
    <location>
        <begin position="50"/>
        <end position="278"/>
    </location>
</feature>